<feature type="region of interest" description="Disordered" evidence="4">
    <location>
        <begin position="1"/>
        <end position="53"/>
    </location>
</feature>
<keyword evidence="1" id="KW-0677">Repeat</keyword>
<dbReference type="SUPFAM" id="SSF54768">
    <property type="entry name" value="dsRNA-binding domain-like"/>
    <property type="match status" value="2"/>
</dbReference>
<feature type="compositionally biased region" description="Basic residues" evidence="4">
    <location>
        <begin position="408"/>
        <end position="420"/>
    </location>
</feature>
<evidence type="ECO:0000256" key="3">
    <source>
        <dbReference type="PROSITE-ProRule" id="PRU00266"/>
    </source>
</evidence>
<name>A0A2N9J5R0_FAGSY</name>
<feature type="region of interest" description="Disordered" evidence="4">
    <location>
        <begin position="398"/>
        <end position="426"/>
    </location>
</feature>
<dbReference type="InterPro" id="IPR014720">
    <property type="entry name" value="dsRBD_dom"/>
</dbReference>
<dbReference type="AlphaFoldDB" id="A0A2N9J5R0"/>
<reference evidence="6" key="1">
    <citation type="submission" date="2018-02" db="EMBL/GenBank/DDBJ databases">
        <authorList>
            <person name="Cohen D.B."/>
            <person name="Kent A.D."/>
        </authorList>
    </citation>
    <scope>NUCLEOTIDE SEQUENCE</scope>
</reference>
<dbReference type="PROSITE" id="PS50137">
    <property type="entry name" value="DS_RBD"/>
    <property type="match status" value="2"/>
</dbReference>
<proteinExistence type="predicted"/>
<accession>A0A2N9J5R0</accession>
<gene>
    <name evidence="6" type="ORF">FSB_LOCUS59817</name>
</gene>
<protein>
    <recommendedName>
        <fullName evidence="5">DRBM domain-containing protein</fullName>
    </recommendedName>
</protein>
<dbReference type="CDD" id="cd00048">
    <property type="entry name" value="DSRM_SF"/>
    <property type="match status" value="1"/>
</dbReference>
<dbReference type="Pfam" id="PF00035">
    <property type="entry name" value="dsrm"/>
    <property type="match status" value="2"/>
</dbReference>
<dbReference type="EMBL" id="OIVN01006382">
    <property type="protein sequence ID" value="SPD31935.1"/>
    <property type="molecule type" value="Genomic_DNA"/>
</dbReference>
<evidence type="ECO:0000256" key="4">
    <source>
        <dbReference type="SAM" id="MobiDB-lite"/>
    </source>
</evidence>
<feature type="compositionally biased region" description="Pro residues" evidence="4">
    <location>
        <begin position="28"/>
        <end position="42"/>
    </location>
</feature>
<sequence>MAAPRSSKMGELTSISNAFPQPHLHLPLPHPHPPQPPPPPPATHAAPSYSSRLPDHLMHKNRLQEHTQRSAISLPIYQTINEGSQHAPRFRSTVVVDEVKYISPNTFSHRKAAEQDVAKVALECISKKIKDEGCPLIREDTIFCKSILNEFAVKMNLEKPTYNIIQPEGLLPVFISSLVFNGVRYTGEPGRNKKEAEQLAARAVILNLLGNSGSGTILSEIIKSKGKLYAALHKVKDTSYANISAVPQASISAVPQASISAVPQANISAIPQASISVVPQANISAIPQASISAVPQANISAIPQASISAVPQASISAIPQGVSMGQISGLLSKDKEVEVHVAARNASEGAIPGPYSGTPLRHELKVPKTEPPAQLISTQSLSQAVNFPIEFVPAALPEPSSVGSSSSKRGRKNRTKANKKLRSDTQFHSLGNITALGTF</sequence>
<organism evidence="6">
    <name type="scientific">Fagus sylvatica</name>
    <name type="common">Beechnut</name>
    <dbReference type="NCBI Taxonomy" id="28930"/>
    <lineage>
        <taxon>Eukaryota</taxon>
        <taxon>Viridiplantae</taxon>
        <taxon>Streptophyta</taxon>
        <taxon>Embryophyta</taxon>
        <taxon>Tracheophyta</taxon>
        <taxon>Spermatophyta</taxon>
        <taxon>Magnoliopsida</taxon>
        <taxon>eudicotyledons</taxon>
        <taxon>Gunneridae</taxon>
        <taxon>Pentapetalae</taxon>
        <taxon>rosids</taxon>
        <taxon>fabids</taxon>
        <taxon>Fagales</taxon>
        <taxon>Fagaceae</taxon>
        <taxon>Fagus</taxon>
    </lineage>
</organism>
<dbReference type="SMART" id="SM00358">
    <property type="entry name" value="DSRM"/>
    <property type="match status" value="2"/>
</dbReference>
<feature type="domain" description="DRBM" evidence="5">
    <location>
        <begin position="143"/>
        <end position="210"/>
    </location>
</feature>
<dbReference type="GO" id="GO:0003723">
    <property type="term" value="F:RNA binding"/>
    <property type="evidence" value="ECO:0007669"/>
    <property type="project" value="UniProtKB-UniRule"/>
</dbReference>
<evidence type="ECO:0000256" key="1">
    <source>
        <dbReference type="ARBA" id="ARBA00022737"/>
    </source>
</evidence>
<dbReference type="Gene3D" id="3.30.160.20">
    <property type="match status" value="2"/>
</dbReference>
<dbReference type="PANTHER" id="PTHR46031:SF37">
    <property type="entry name" value="DRBM DOMAIN-CONTAINING PROTEIN"/>
    <property type="match status" value="1"/>
</dbReference>
<evidence type="ECO:0000313" key="6">
    <source>
        <dbReference type="EMBL" id="SPD31935.1"/>
    </source>
</evidence>
<dbReference type="PANTHER" id="PTHR46031">
    <property type="match status" value="1"/>
</dbReference>
<evidence type="ECO:0000256" key="2">
    <source>
        <dbReference type="ARBA" id="ARBA00022884"/>
    </source>
</evidence>
<feature type="domain" description="DRBM" evidence="5">
    <location>
        <begin position="58"/>
        <end position="127"/>
    </location>
</feature>
<keyword evidence="2 3" id="KW-0694">RNA-binding</keyword>
<evidence type="ECO:0000259" key="5">
    <source>
        <dbReference type="PROSITE" id="PS50137"/>
    </source>
</evidence>